<name>A0A7J3M272_ARCFL</name>
<feature type="domain" description="ArnR1-like winged helix-turn-helix" evidence="1">
    <location>
        <begin position="15"/>
        <end position="75"/>
    </location>
</feature>
<dbReference type="InterPro" id="IPR036390">
    <property type="entry name" value="WH_DNA-bd_sf"/>
</dbReference>
<accession>A0A7J3M272</accession>
<protein>
    <recommendedName>
        <fullName evidence="1">ArnR1-like winged helix-turn-helix domain-containing protein</fullName>
    </recommendedName>
</protein>
<dbReference type="InterPro" id="IPR038723">
    <property type="entry name" value="ArnR1-like_HTH"/>
</dbReference>
<dbReference type="Gene3D" id="1.10.10.10">
    <property type="entry name" value="Winged helix-like DNA-binding domain superfamily/Winged helix DNA-binding domain"/>
    <property type="match status" value="1"/>
</dbReference>
<dbReference type="SUPFAM" id="SSF46785">
    <property type="entry name" value="Winged helix' DNA-binding domain"/>
    <property type="match status" value="1"/>
</dbReference>
<dbReference type="InterPro" id="IPR036388">
    <property type="entry name" value="WH-like_DNA-bd_sf"/>
</dbReference>
<proteinExistence type="predicted"/>
<gene>
    <name evidence="2" type="ORF">ENT52_04845</name>
</gene>
<reference evidence="2" key="1">
    <citation type="journal article" date="2020" name="mSystems">
        <title>Genome- and Community-Level Interaction Insights into Carbon Utilization and Element Cycling Functions of Hydrothermarchaeota in Hydrothermal Sediment.</title>
        <authorList>
            <person name="Zhou Z."/>
            <person name="Liu Y."/>
            <person name="Xu W."/>
            <person name="Pan J."/>
            <person name="Luo Z.H."/>
            <person name="Li M."/>
        </authorList>
    </citation>
    <scope>NUCLEOTIDE SEQUENCE [LARGE SCALE GENOMIC DNA]</scope>
    <source>
        <strain evidence="2">SpSt-587</strain>
    </source>
</reference>
<evidence type="ECO:0000259" key="1">
    <source>
        <dbReference type="Pfam" id="PF14947"/>
    </source>
</evidence>
<dbReference type="EMBL" id="DSYZ01000093">
    <property type="protein sequence ID" value="HGT83036.1"/>
    <property type="molecule type" value="Genomic_DNA"/>
</dbReference>
<evidence type="ECO:0000313" key="2">
    <source>
        <dbReference type="EMBL" id="HGT83036.1"/>
    </source>
</evidence>
<organism evidence="2">
    <name type="scientific">Archaeoglobus fulgidus</name>
    <dbReference type="NCBI Taxonomy" id="2234"/>
    <lineage>
        <taxon>Archaea</taxon>
        <taxon>Methanobacteriati</taxon>
        <taxon>Methanobacteriota</taxon>
        <taxon>Archaeoglobi</taxon>
        <taxon>Archaeoglobales</taxon>
        <taxon>Archaeoglobaceae</taxon>
        <taxon>Archaeoglobus</taxon>
    </lineage>
</organism>
<comment type="caution">
    <text evidence="2">The sequence shown here is derived from an EMBL/GenBank/DDBJ whole genome shotgun (WGS) entry which is preliminary data.</text>
</comment>
<dbReference type="Pfam" id="PF14947">
    <property type="entry name" value="HTH_45"/>
    <property type="match status" value="1"/>
</dbReference>
<sequence length="82" mass="9181">MDIGSLATNPNKLKLIETIAKKGQRMEEIAKKTRIPAQTVQNLLSELVNEGFISKDGEIYRISEKGLKAIKEIREDAGGKRR</sequence>
<dbReference type="AlphaFoldDB" id="A0A7J3M272"/>